<evidence type="ECO:0008006" key="4">
    <source>
        <dbReference type="Google" id="ProtNLM"/>
    </source>
</evidence>
<dbReference type="VEuPathDB" id="CryptoDB:Vbra_2018"/>
<evidence type="ECO:0000313" key="3">
    <source>
        <dbReference type="Proteomes" id="UP000041254"/>
    </source>
</evidence>
<name>A0A0G4EFU2_VITBC</name>
<feature type="compositionally biased region" description="Low complexity" evidence="1">
    <location>
        <begin position="280"/>
        <end position="290"/>
    </location>
</feature>
<dbReference type="OrthoDB" id="359249at2759"/>
<dbReference type="AlphaFoldDB" id="A0A0G4EFU2"/>
<organism evidence="2 3">
    <name type="scientific">Vitrella brassicaformis (strain CCMP3155)</name>
    <dbReference type="NCBI Taxonomy" id="1169540"/>
    <lineage>
        <taxon>Eukaryota</taxon>
        <taxon>Sar</taxon>
        <taxon>Alveolata</taxon>
        <taxon>Colpodellida</taxon>
        <taxon>Vitrellaceae</taxon>
        <taxon>Vitrella</taxon>
    </lineage>
</organism>
<feature type="region of interest" description="Disordered" evidence="1">
    <location>
        <begin position="374"/>
        <end position="427"/>
    </location>
</feature>
<evidence type="ECO:0000256" key="1">
    <source>
        <dbReference type="SAM" id="MobiDB-lite"/>
    </source>
</evidence>
<dbReference type="Gene3D" id="1.25.40.10">
    <property type="entry name" value="Tetratricopeptide repeat domain"/>
    <property type="match status" value="1"/>
</dbReference>
<feature type="compositionally biased region" description="Basic residues" evidence="1">
    <location>
        <begin position="332"/>
        <end position="344"/>
    </location>
</feature>
<gene>
    <name evidence="2" type="ORF">Vbra_2018</name>
</gene>
<dbReference type="InterPro" id="IPR011990">
    <property type="entry name" value="TPR-like_helical_dom_sf"/>
</dbReference>
<dbReference type="Proteomes" id="UP000041254">
    <property type="component" value="Unassembled WGS sequence"/>
</dbReference>
<feature type="compositionally biased region" description="Low complexity" evidence="1">
    <location>
        <begin position="391"/>
        <end position="416"/>
    </location>
</feature>
<dbReference type="EMBL" id="CDMY01000217">
    <property type="protein sequence ID" value="CEL94352.1"/>
    <property type="molecule type" value="Genomic_DNA"/>
</dbReference>
<keyword evidence="3" id="KW-1185">Reference proteome</keyword>
<sequence>MVCSASGLALSHGSPQLTRSRALLRHRLPPMLSQRADLTIYPSAHHRKAVKAPVKVDREGKHMKVRAESKMTYYWRLWRAIVERDWCEWERLFEQMKSQNMLLDEATYTLKLHGFILSHRHRSEQALLILEEMKEAKMHPAIIRINEGLVRSYFELQEMRCEAGRPHWQNFCFISWIAAINFMRKRERRMWSALMKARPDDVLQLTKEVGLLMDYQYDTAAIPPPTPVPLLADSADAADAQHGLIDDDPHTEWSSAHMMMIAESGRQRGSVGGHDERPLAAAATAADAADSQSQRHKRGRPSWSNLGMGRGQVSHPPDHAPAAAAAAAGGGRKSRRALGTHSRQHATTTMPTSAAADDGAADDDTYVTFDFSRDRPAPLRHHTAPPDKHASNASSSSSSSSSMESSSRPSGSSFESFRVVRPRRAAPIVSEEVLDEAMRDLERTLQESVKKSTDA</sequence>
<accession>A0A0G4EFU2</accession>
<proteinExistence type="predicted"/>
<feature type="region of interest" description="Disordered" evidence="1">
    <location>
        <begin position="280"/>
        <end position="361"/>
    </location>
</feature>
<dbReference type="InParanoid" id="A0A0G4EFU2"/>
<protein>
    <recommendedName>
        <fullName evidence="4">Pentacotripeptide-repeat region of PRORP domain-containing protein</fullName>
    </recommendedName>
</protein>
<reference evidence="2 3" key="1">
    <citation type="submission" date="2014-11" db="EMBL/GenBank/DDBJ databases">
        <authorList>
            <person name="Zhu J."/>
            <person name="Qi W."/>
            <person name="Song R."/>
        </authorList>
    </citation>
    <scope>NUCLEOTIDE SEQUENCE [LARGE SCALE GENOMIC DNA]</scope>
</reference>
<evidence type="ECO:0000313" key="2">
    <source>
        <dbReference type="EMBL" id="CEL94352.1"/>
    </source>
</evidence>